<feature type="transmembrane region" description="Helical" evidence="2">
    <location>
        <begin position="21"/>
        <end position="52"/>
    </location>
</feature>
<feature type="domain" description="Peptidoglycan binding-like" evidence="3">
    <location>
        <begin position="124"/>
        <end position="179"/>
    </location>
</feature>
<accession>A0A7W6K6G8</accession>
<evidence type="ECO:0000313" key="4">
    <source>
        <dbReference type="EMBL" id="MBB4104882.1"/>
    </source>
</evidence>
<keyword evidence="2" id="KW-0472">Membrane</keyword>
<feature type="domain" description="Peptidoglycan binding-like" evidence="3">
    <location>
        <begin position="276"/>
        <end position="329"/>
    </location>
</feature>
<evidence type="ECO:0000313" key="5">
    <source>
        <dbReference type="Proteomes" id="UP000584824"/>
    </source>
</evidence>
<dbReference type="RefSeq" id="WP_183793952.1">
    <property type="nucleotide sequence ID" value="NZ_JACIDU010000015.1"/>
</dbReference>
<reference evidence="4 5" key="1">
    <citation type="submission" date="2020-08" db="EMBL/GenBank/DDBJ databases">
        <title>Genomic Encyclopedia of Type Strains, Phase IV (KMG-IV): sequencing the most valuable type-strain genomes for metagenomic binning, comparative biology and taxonomic classification.</title>
        <authorList>
            <person name="Goeker M."/>
        </authorList>
    </citation>
    <scope>NUCLEOTIDE SEQUENCE [LARGE SCALE GENOMIC DNA]</scope>
    <source>
        <strain evidence="4 5">DSM 26385</strain>
    </source>
</reference>
<proteinExistence type="predicted"/>
<dbReference type="InterPro" id="IPR036365">
    <property type="entry name" value="PGBD-like_sf"/>
</dbReference>
<feature type="compositionally biased region" description="Pro residues" evidence="1">
    <location>
        <begin position="211"/>
        <end position="220"/>
    </location>
</feature>
<dbReference type="AlphaFoldDB" id="A0A7W6K6G8"/>
<dbReference type="SUPFAM" id="SSF47090">
    <property type="entry name" value="PGBD-like"/>
    <property type="match status" value="2"/>
</dbReference>
<dbReference type="EMBL" id="JACIDU010000015">
    <property type="protein sequence ID" value="MBB4104882.1"/>
    <property type="molecule type" value="Genomic_DNA"/>
</dbReference>
<evidence type="ECO:0000256" key="2">
    <source>
        <dbReference type="SAM" id="Phobius"/>
    </source>
</evidence>
<keyword evidence="2" id="KW-1133">Transmembrane helix</keyword>
<dbReference type="GO" id="GO:0016787">
    <property type="term" value="F:hydrolase activity"/>
    <property type="evidence" value="ECO:0007669"/>
    <property type="project" value="UniProtKB-KW"/>
</dbReference>
<keyword evidence="2" id="KW-0812">Transmembrane</keyword>
<evidence type="ECO:0000259" key="3">
    <source>
        <dbReference type="Pfam" id="PF01471"/>
    </source>
</evidence>
<keyword evidence="5" id="KW-1185">Reference proteome</keyword>
<protein>
    <submittedName>
        <fullName evidence="4">Peptidoglycan hydrolase-like protein with peptidoglycan-binding domain</fullName>
    </submittedName>
</protein>
<dbReference type="Pfam" id="PF01471">
    <property type="entry name" value="PG_binding_1"/>
    <property type="match status" value="2"/>
</dbReference>
<sequence>MKTPKRKAPEKKPVRQSTGPVFGVGAAALGVVAARPGLTGGVVVFTIIFGMISANALWYQPGGHPSPLLRTRDAGDQNLLFGFQRNDEPANVTTFRIERPEPAVTNSTGNAPNGVADVVKSATSDLVRGVQMELARLNHYQGVADGLAGPRTAAAILAYQKAAGLPETGEASDTLLAALKATKAPAAQPPPVAVTAPPKTEEKPVAAKQPAPKPVAVPPARPTVMPAKAAALDPVAEAIRKAEKMTPPASIPNVTTPNVATPAKLQATSSQADAAMVMKIQRGLSKFAYSHVPVDGVAGTTTRDAIRNFEKAYRLPETGTPNERVLKKLKEIGAL</sequence>
<keyword evidence="4" id="KW-0378">Hydrolase</keyword>
<feature type="region of interest" description="Disordered" evidence="1">
    <location>
        <begin position="186"/>
        <end position="220"/>
    </location>
</feature>
<dbReference type="InterPro" id="IPR002477">
    <property type="entry name" value="Peptidoglycan-bd-like"/>
</dbReference>
<dbReference type="InterPro" id="IPR036366">
    <property type="entry name" value="PGBDSf"/>
</dbReference>
<gene>
    <name evidence="4" type="ORF">GGQ66_003464</name>
</gene>
<name>A0A7W6K6G8_9HYPH</name>
<dbReference type="Proteomes" id="UP000584824">
    <property type="component" value="Unassembled WGS sequence"/>
</dbReference>
<comment type="caution">
    <text evidence="4">The sequence shown here is derived from an EMBL/GenBank/DDBJ whole genome shotgun (WGS) entry which is preliminary data.</text>
</comment>
<dbReference type="Gene3D" id="1.10.101.10">
    <property type="entry name" value="PGBD-like superfamily/PGBD"/>
    <property type="match status" value="2"/>
</dbReference>
<evidence type="ECO:0000256" key="1">
    <source>
        <dbReference type="SAM" id="MobiDB-lite"/>
    </source>
</evidence>
<organism evidence="4 5">
    <name type="scientific">Allorhizobium borbori</name>
    <dbReference type="NCBI Taxonomy" id="485907"/>
    <lineage>
        <taxon>Bacteria</taxon>
        <taxon>Pseudomonadati</taxon>
        <taxon>Pseudomonadota</taxon>
        <taxon>Alphaproteobacteria</taxon>
        <taxon>Hyphomicrobiales</taxon>
        <taxon>Rhizobiaceae</taxon>
        <taxon>Rhizobium/Agrobacterium group</taxon>
        <taxon>Allorhizobium</taxon>
    </lineage>
</organism>